<reference evidence="3" key="1">
    <citation type="submission" date="2016-10" db="EMBL/GenBank/DDBJ databases">
        <authorList>
            <person name="Varghese N."/>
            <person name="Submissions S."/>
        </authorList>
    </citation>
    <scope>NUCLEOTIDE SEQUENCE [LARGE SCALE GENOMIC DNA]</scope>
    <source>
        <strain evidence="3">GAS369</strain>
    </source>
</reference>
<dbReference type="RefSeq" id="WP_146687191.1">
    <property type="nucleotide sequence ID" value="NZ_LT629750.1"/>
</dbReference>
<dbReference type="InterPro" id="IPR001054">
    <property type="entry name" value="A/G_cyclase"/>
</dbReference>
<dbReference type="Proteomes" id="UP000243904">
    <property type="component" value="Chromosome I"/>
</dbReference>
<evidence type="ECO:0000313" key="2">
    <source>
        <dbReference type="EMBL" id="SDS45455.1"/>
    </source>
</evidence>
<evidence type="ECO:0000259" key="1">
    <source>
        <dbReference type="PROSITE" id="PS50125"/>
    </source>
</evidence>
<dbReference type="Pfam" id="PF00211">
    <property type="entry name" value="Guanylate_cyc"/>
    <property type="match status" value="1"/>
</dbReference>
<accession>A0A1H1SBU7</accession>
<organism evidence="2 3">
    <name type="scientific">Bradyrhizobium canariense</name>
    <dbReference type="NCBI Taxonomy" id="255045"/>
    <lineage>
        <taxon>Bacteria</taxon>
        <taxon>Pseudomonadati</taxon>
        <taxon>Pseudomonadota</taxon>
        <taxon>Alphaproteobacteria</taxon>
        <taxon>Hyphomicrobiales</taxon>
        <taxon>Nitrobacteraceae</taxon>
        <taxon>Bradyrhizobium</taxon>
    </lineage>
</organism>
<dbReference type="InterPro" id="IPR011990">
    <property type="entry name" value="TPR-like_helical_dom_sf"/>
</dbReference>
<dbReference type="SUPFAM" id="SSF55073">
    <property type="entry name" value="Nucleotide cyclase"/>
    <property type="match status" value="1"/>
</dbReference>
<dbReference type="InterPro" id="IPR029787">
    <property type="entry name" value="Nucleotide_cyclase"/>
</dbReference>
<dbReference type="SMART" id="SM00028">
    <property type="entry name" value="TPR"/>
    <property type="match status" value="3"/>
</dbReference>
<keyword evidence="3" id="KW-1185">Reference proteome</keyword>
<proteinExistence type="predicted"/>
<dbReference type="CDD" id="cd07302">
    <property type="entry name" value="CHD"/>
    <property type="match status" value="1"/>
</dbReference>
<evidence type="ECO:0000313" key="3">
    <source>
        <dbReference type="Proteomes" id="UP000243904"/>
    </source>
</evidence>
<dbReference type="InterPro" id="IPR050697">
    <property type="entry name" value="Adenylyl/Guanylyl_Cyclase_3/4"/>
</dbReference>
<dbReference type="Gene3D" id="3.40.50.10070">
    <property type="entry name" value="TolB, N-terminal domain"/>
    <property type="match status" value="1"/>
</dbReference>
<dbReference type="PANTHER" id="PTHR43081">
    <property type="entry name" value="ADENYLATE CYCLASE, TERMINAL-DIFFERENTIATION SPECIFIC-RELATED"/>
    <property type="match status" value="1"/>
</dbReference>
<feature type="domain" description="Guanylate cyclase" evidence="1">
    <location>
        <begin position="9"/>
        <end position="125"/>
    </location>
</feature>
<name>A0A1H1SBU7_9BRAD</name>
<dbReference type="PANTHER" id="PTHR43081:SF19">
    <property type="entry name" value="PH-SENSITIVE ADENYLATE CYCLASE RV1264"/>
    <property type="match status" value="1"/>
</dbReference>
<dbReference type="Gene3D" id="1.25.40.10">
    <property type="entry name" value="Tetratricopeptide repeat domain"/>
    <property type="match status" value="2"/>
</dbReference>
<dbReference type="Gene3D" id="3.30.70.1230">
    <property type="entry name" value="Nucleotide cyclase"/>
    <property type="match status" value="1"/>
</dbReference>
<dbReference type="InterPro" id="IPR019734">
    <property type="entry name" value="TPR_rpt"/>
</dbReference>
<protein>
    <submittedName>
        <fullName evidence="2">TolB amino-terminal domain-containing protein</fullName>
    </submittedName>
</protein>
<dbReference type="AlphaFoldDB" id="A0A1H1SBU7"/>
<gene>
    <name evidence="2" type="ORF">SAMN05444158_2107</name>
</gene>
<dbReference type="SUPFAM" id="SSF48452">
    <property type="entry name" value="TPR-like"/>
    <property type="match status" value="1"/>
</dbReference>
<dbReference type="EMBL" id="LT629750">
    <property type="protein sequence ID" value="SDS45455.1"/>
    <property type="molecule type" value="Genomic_DNA"/>
</dbReference>
<dbReference type="GO" id="GO:0035556">
    <property type="term" value="P:intracellular signal transduction"/>
    <property type="evidence" value="ECO:0007669"/>
    <property type="project" value="InterPro"/>
</dbReference>
<dbReference type="GO" id="GO:0006171">
    <property type="term" value="P:cAMP biosynthetic process"/>
    <property type="evidence" value="ECO:0007669"/>
    <property type="project" value="TreeGrafter"/>
</dbReference>
<sequence>MSDTRKITAILAADIVGYSRLTGADEDRTLARLRTLQSDLVDPTIAVHNGRVVKRTGDGVLVEFRSVVNAVLCAIEIQNGMVERNAGLPPERRIDFRIGIHLGDVVEERDGDLMGDGVNIAARLEGIALPGGICLSEDAYRQVKARLDLAVSDLGATRLKNITDPIRVYSLQVGIAVELKLQPQNEPGAGQGASVSLALPERPSIAVLAFQNMSGDVDQEFFADGIAEDIITALSKAKWLFVIARNSSFTYKGKSTDIRQVGRELGVRYVLEGSVRKAGNRVRITAQLIDANSGHHLWAERFDRALEDIFAVQDEITHSIIGAIAPGIVAAEIQRSHGKEAAELGQWERVMRAHWHVQRFTPEDCNEAIRLINEVLQSDPTNAMALADLAYNWHMGGLFGWTEEPLSVAMERMGEAARRAVAADDRDAAAQTTLAVHELFSNLHDDAIRRLHRAIELDPNSSFARGYLGAAYSFNGTPDLSLVALQDSMRLSPRDYLTVIWHTCCAWAHLHAERFAEAVDCAKQAIDFNPSFPDSHGTLTAAAAHLGRMTEARAGLDGLMRLLPGLTLTDPRLTRPFRRQADRERFLAGLSKAGLPG</sequence>
<dbReference type="PROSITE" id="PS50125">
    <property type="entry name" value="GUANYLATE_CYCLASE_2"/>
    <property type="match status" value="1"/>
</dbReference>
<dbReference type="GO" id="GO:0004016">
    <property type="term" value="F:adenylate cyclase activity"/>
    <property type="evidence" value="ECO:0007669"/>
    <property type="project" value="UniProtKB-ARBA"/>
</dbReference>